<gene>
    <name evidence="5" type="ORF">SCHCODRAFT_61357</name>
</gene>
<dbReference type="InterPro" id="IPR012132">
    <property type="entry name" value="GMC_OxRdtase"/>
</dbReference>
<organism evidence="6">
    <name type="scientific">Schizophyllum commune (strain H4-8 / FGSC 9210)</name>
    <name type="common">Split gill fungus</name>
    <dbReference type="NCBI Taxonomy" id="578458"/>
    <lineage>
        <taxon>Eukaryota</taxon>
        <taxon>Fungi</taxon>
        <taxon>Dikarya</taxon>
        <taxon>Basidiomycota</taxon>
        <taxon>Agaricomycotina</taxon>
        <taxon>Agaricomycetes</taxon>
        <taxon>Agaricomycetidae</taxon>
        <taxon>Agaricales</taxon>
        <taxon>Schizophyllaceae</taxon>
        <taxon>Schizophyllum</taxon>
    </lineage>
</organism>
<keyword evidence="3" id="KW-0285">Flavoprotein</keyword>
<dbReference type="SUPFAM" id="SSF51905">
    <property type="entry name" value="FAD/NAD(P)-binding domain"/>
    <property type="match status" value="1"/>
</dbReference>
<dbReference type="InParanoid" id="D8QII9"/>
<sequence>MSVRKEYDIIFAGAGTAACVAAGRLAAADPSLRILLLEAGPHTLGLAAHVEPYRFVTHLAPESATVTPYVSSPSAALANRSIVVPVGHCVGGGSSVNFMMYTRAAASDYDDWGAPGWTTKELLPLLKKSETYQEDSPRQDTHGYDGLLKVSYGGHFLHFAREFLDVAAAYDKEREITADMNTLFECDKYARWPKWIDKESGRRSDPAHHYIYNQAANTNLRLIAGARVVRVLFKDKKACGVEYVSENQPGSGISTVYAAKLVVLSAGAFGTPAILERSGIGGAQLLEKLAIPVVVDLPGVGESYQDHHLMHVRYHADDDMETLDALLDGEPEEIAYWSKMYEEEGKGLKATNGIDAGIKIRPTATERASMGPAFAAYWDEVFESAPDKPLLAISCSAVSIGATPSVDHKSRFLAISFYTLYPQSRGRTHITSATDAFAPPAFESGFLEDSGADLAALVWGYKHSRELARRMPVYRGELAMAHPIFPGCGAAVPLAGPAPGPVPIDAPNIVYSAEDDKAIEDWAREHVQTTWHSLGTCPMRPRSEGGVVDARLNVYGVQGLKIVDLSIAPFNVGANTCSTALVIGEKAAMLIAEDLGMKGA</sequence>
<comment type="cofactor">
    <cofactor evidence="1 3">
        <name>FAD</name>
        <dbReference type="ChEBI" id="CHEBI:57692"/>
    </cofactor>
</comment>
<keyword evidence="3" id="KW-0274">FAD</keyword>
<dbReference type="PROSITE" id="PS00624">
    <property type="entry name" value="GMC_OXRED_2"/>
    <property type="match status" value="1"/>
</dbReference>
<dbReference type="PANTHER" id="PTHR11552:SF78">
    <property type="entry name" value="GLUCOSE-METHANOL-CHOLINE OXIDOREDUCTASE N-TERMINAL DOMAIN-CONTAINING PROTEIN"/>
    <property type="match status" value="1"/>
</dbReference>
<dbReference type="OMA" id="FYESKAS"/>
<dbReference type="SUPFAM" id="SSF54373">
    <property type="entry name" value="FAD-linked reductases, C-terminal domain"/>
    <property type="match status" value="1"/>
</dbReference>
<keyword evidence="6" id="KW-1185">Reference proteome</keyword>
<dbReference type="Gene3D" id="3.30.560.10">
    <property type="entry name" value="Glucose Oxidase, domain 3"/>
    <property type="match status" value="1"/>
</dbReference>
<feature type="binding site" evidence="3">
    <location>
        <begin position="531"/>
        <end position="532"/>
    </location>
    <ligand>
        <name>FAD</name>
        <dbReference type="ChEBI" id="CHEBI:57692"/>
    </ligand>
</feature>
<accession>D8QII9</accession>
<name>D8QII9_SCHCM</name>
<dbReference type="eggNOG" id="KOG1238">
    <property type="taxonomic scope" value="Eukaryota"/>
</dbReference>
<dbReference type="Gene3D" id="3.50.50.60">
    <property type="entry name" value="FAD/NAD(P)-binding domain"/>
    <property type="match status" value="1"/>
</dbReference>
<feature type="binding site" evidence="3">
    <location>
        <position position="228"/>
    </location>
    <ligand>
        <name>FAD</name>
        <dbReference type="ChEBI" id="CHEBI:57692"/>
    </ligand>
</feature>
<dbReference type="Pfam" id="PF05199">
    <property type="entry name" value="GMC_oxred_C"/>
    <property type="match status" value="1"/>
</dbReference>
<dbReference type="EMBL" id="GL377313">
    <property type="protein sequence ID" value="EFI92235.1"/>
    <property type="molecule type" value="Genomic_DNA"/>
</dbReference>
<dbReference type="STRING" id="578458.D8QII9"/>
<evidence type="ECO:0000313" key="5">
    <source>
        <dbReference type="EMBL" id="EFI92235.1"/>
    </source>
</evidence>
<evidence type="ECO:0000256" key="1">
    <source>
        <dbReference type="ARBA" id="ARBA00001974"/>
    </source>
</evidence>
<dbReference type="Proteomes" id="UP000007431">
    <property type="component" value="Unassembled WGS sequence"/>
</dbReference>
<dbReference type="InterPro" id="IPR000172">
    <property type="entry name" value="GMC_OxRdtase_N"/>
</dbReference>
<proteinExistence type="inferred from homology"/>
<dbReference type="InterPro" id="IPR007867">
    <property type="entry name" value="GMC_OxRtase_C"/>
</dbReference>
<evidence type="ECO:0000256" key="3">
    <source>
        <dbReference type="PIRSR" id="PIRSR000137-2"/>
    </source>
</evidence>
<dbReference type="Pfam" id="PF00732">
    <property type="entry name" value="GMC_oxred_N"/>
    <property type="match status" value="1"/>
</dbReference>
<dbReference type="HOGENOM" id="CLU_002865_5_1_1"/>
<dbReference type="PANTHER" id="PTHR11552">
    <property type="entry name" value="GLUCOSE-METHANOL-CHOLINE GMC OXIDOREDUCTASE"/>
    <property type="match status" value="1"/>
</dbReference>
<dbReference type="GO" id="GO:0016614">
    <property type="term" value="F:oxidoreductase activity, acting on CH-OH group of donors"/>
    <property type="evidence" value="ECO:0007669"/>
    <property type="project" value="InterPro"/>
</dbReference>
<evidence type="ECO:0000259" key="4">
    <source>
        <dbReference type="PROSITE" id="PS00624"/>
    </source>
</evidence>
<dbReference type="InterPro" id="IPR036188">
    <property type="entry name" value="FAD/NAD-bd_sf"/>
</dbReference>
<dbReference type="GO" id="GO:0050660">
    <property type="term" value="F:flavin adenine dinucleotide binding"/>
    <property type="evidence" value="ECO:0007669"/>
    <property type="project" value="InterPro"/>
</dbReference>
<dbReference type="AlphaFoldDB" id="D8QII9"/>
<dbReference type="PIRSF" id="PIRSF000137">
    <property type="entry name" value="Alcohol_oxidase"/>
    <property type="match status" value="1"/>
</dbReference>
<dbReference type="VEuPathDB" id="FungiDB:SCHCODRAFT_02693570"/>
<comment type="similarity">
    <text evidence="2">Belongs to the GMC oxidoreductase family.</text>
</comment>
<reference evidence="5 6" key="1">
    <citation type="journal article" date="2010" name="Nat. Biotechnol.">
        <title>Genome sequence of the model mushroom Schizophyllum commune.</title>
        <authorList>
            <person name="Ohm R.A."/>
            <person name="de Jong J.F."/>
            <person name="Lugones L.G."/>
            <person name="Aerts A."/>
            <person name="Kothe E."/>
            <person name="Stajich J.E."/>
            <person name="de Vries R.P."/>
            <person name="Record E."/>
            <person name="Levasseur A."/>
            <person name="Baker S.E."/>
            <person name="Bartholomew K.A."/>
            <person name="Coutinho P.M."/>
            <person name="Erdmann S."/>
            <person name="Fowler T.J."/>
            <person name="Gathman A.C."/>
            <person name="Lombard V."/>
            <person name="Henrissat B."/>
            <person name="Knabe N."/>
            <person name="Kuees U."/>
            <person name="Lilly W.W."/>
            <person name="Lindquist E."/>
            <person name="Lucas S."/>
            <person name="Magnuson J.K."/>
            <person name="Piumi F."/>
            <person name="Raudaskoski M."/>
            <person name="Salamov A."/>
            <person name="Schmutz J."/>
            <person name="Schwarze F.W.M.R."/>
            <person name="vanKuyk P.A."/>
            <person name="Horton J.S."/>
            <person name="Grigoriev I.V."/>
            <person name="Woesten H.A.B."/>
        </authorList>
    </citation>
    <scope>NUCLEOTIDE SEQUENCE [LARGE SCALE GENOMIC DNA]</scope>
    <source>
        <strain evidence="6">H4-8 / FGSC 9210</strain>
    </source>
</reference>
<evidence type="ECO:0000313" key="6">
    <source>
        <dbReference type="Proteomes" id="UP000007431"/>
    </source>
</evidence>
<feature type="domain" description="Glucose-methanol-choline oxidoreductase N-terminal" evidence="4">
    <location>
        <begin position="267"/>
        <end position="281"/>
    </location>
</feature>
<evidence type="ECO:0000256" key="2">
    <source>
        <dbReference type="ARBA" id="ARBA00010790"/>
    </source>
</evidence>
<protein>
    <submittedName>
        <fullName evidence="5">Alcohol oxidase-like protein</fullName>
    </submittedName>
</protein>
<dbReference type="PROSITE" id="PS51257">
    <property type="entry name" value="PROKAR_LIPOPROTEIN"/>
    <property type="match status" value="1"/>
</dbReference>